<dbReference type="Gene3D" id="1.20.1640.10">
    <property type="entry name" value="Multidrug efflux transporter AcrB transmembrane domain"/>
    <property type="match status" value="2"/>
</dbReference>
<dbReference type="GO" id="GO:0005886">
    <property type="term" value="C:plasma membrane"/>
    <property type="evidence" value="ECO:0007669"/>
    <property type="project" value="UniProtKB-SubCell"/>
</dbReference>
<dbReference type="RefSeq" id="WP_095327265.1">
    <property type="nucleotide sequence ID" value="NZ_NPCC01000038.1"/>
</dbReference>
<evidence type="ECO:0000256" key="1">
    <source>
        <dbReference type="ARBA" id="ARBA00004651"/>
    </source>
</evidence>
<feature type="transmembrane region" description="Helical" evidence="6">
    <location>
        <begin position="530"/>
        <end position="547"/>
    </location>
</feature>
<keyword evidence="4 6" id="KW-1133">Transmembrane helix</keyword>
<proteinExistence type="predicted"/>
<evidence type="ECO:0000256" key="4">
    <source>
        <dbReference type="ARBA" id="ARBA00022989"/>
    </source>
</evidence>
<feature type="transmembrane region" description="Helical" evidence="6">
    <location>
        <begin position="28"/>
        <end position="46"/>
    </location>
</feature>
<accession>A0A268NUX3</accession>
<evidence type="ECO:0000313" key="8">
    <source>
        <dbReference type="EMBL" id="PAE87191.1"/>
    </source>
</evidence>
<dbReference type="InterPro" id="IPR000731">
    <property type="entry name" value="SSD"/>
</dbReference>
<gene>
    <name evidence="8" type="ORF">CHH72_19505</name>
</gene>
<comment type="subcellular location">
    <subcellularLocation>
        <location evidence="1">Cell membrane</location>
        <topology evidence="1">Multi-pass membrane protein</topology>
    </subcellularLocation>
</comment>
<evidence type="ECO:0000259" key="7">
    <source>
        <dbReference type="PROSITE" id="PS50156"/>
    </source>
</evidence>
<feature type="transmembrane region" description="Helical" evidence="6">
    <location>
        <begin position="318"/>
        <end position="340"/>
    </location>
</feature>
<reference evidence="8 9" key="1">
    <citation type="submission" date="2017-07" db="EMBL/GenBank/DDBJ databases">
        <title>Isolation and whole genome analysis of endospore-forming bacteria from heroin.</title>
        <authorList>
            <person name="Kalinowski J."/>
            <person name="Ahrens B."/>
            <person name="Al-Dilaimi A."/>
            <person name="Winkler A."/>
            <person name="Wibberg D."/>
            <person name="Schleenbecker U."/>
            <person name="Ruckert C."/>
            <person name="Wolfel R."/>
            <person name="Grass G."/>
        </authorList>
    </citation>
    <scope>NUCLEOTIDE SEQUENCE [LARGE SCALE GENOMIC DNA]</scope>
    <source>
        <strain evidence="8 9">7539</strain>
    </source>
</reference>
<feature type="transmembrane region" description="Helical" evidence="6">
    <location>
        <begin position="185"/>
        <end position="203"/>
    </location>
</feature>
<feature type="transmembrane region" description="Helical" evidence="6">
    <location>
        <begin position="282"/>
        <end position="306"/>
    </location>
</feature>
<evidence type="ECO:0000313" key="9">
    <source>
        <dbReference type="Proteomes" id="UP000216207"/>
    </source>
</evidence>
<keyword evidence="3 6" id="KW-0812">Transmembrane</keyword>
<evidence type="ECO:0000256" key="2">
    <source>
        <dbReference type="ARBA" id="ARBA00022475"/>
    </source>
</evidence>
<name>A0A268NUX3_SHOCL</name>
<dbReference type="EMBL" id="NPCC01000038">
    <property type="protein sequence ID" value="PAE87191.1"/>
    <property type="molecule type" value="Genomic_DNA"/>
</dbReference>
<dbReference type="InterPro" id="IPR004869">
    <property type="entry name" value="MMPL_dom"/>
</dbReference>
<feature type="transmembrane region" description="Helical" evidence="6">
    <location>
        <begin position="626"/>
        <end position="646"/>
    </location>
</feature>
<organism evidence="8 9">
    <name type="scientific">Shouchella clausii</name>
    <name type="common">Alkalihalobacillus clausii</name>
    <dbReference type="NCBI Taxonomy" id="79880"/>
    <lineage>
        <taxon>Bacteria</taxon>
        <taxon>Bacillati</taxon>
        <taxon>Bacillota</taxon>
        <taxon>Bacilli</taxon>
        <taxon>Bacillales</taxon>
        <taxon>Bacillaceae</taxon>
        <taxon>Shouchella</taxon>
    </lineage>
</organism>
<dbReference type="InterPro" id="IPR050545">
    <property type="entry name" value="Mycobact_MmpL"/>
</dbReference>
<dbReference type="AlphaFoldDB" id="A0A268NUX3"/>
<feature type="domain" description="SSD" evidence="7">
    <location>
        <begin position="212"/>
        <end position="335"/>
    </location>
</feature>
<feature type="transmembrane region" description="Helical" evidence="6">
    <location>
        <begin position="658"/>
        <end position="681"/>
    </location>
</feature>
<keyword evidence="5 6" id="KW-0472">Membrane</keyword>
<dbReference type="Pfam" id="PF03176">
    <property type="entry name" value="MMPL"/>
    <property type="match status" value="2"/>
</dbReference>
<keyword evidence="2" id="KW-1003">Cell membrane</keyword>
<dbReference type="Proteomes" id="UP000216207">
    <property type="component" value="Unassembled WGS sequence"/>
</dbReference>
<protein>
    <submittedName>
        <fullName evidence="8">RND transporter</fullName>
    </submittedName>
</protein>
<evidence type="ECO:0000256" key="5">
    <source>
        <dbReference type="ARBA" id="ARBA00023136"/>
    </source>
</evidence>
<feature type="transmembrane region" description="Helical" evidence="6">
    <location>
        <begin position="210"/>
        <end position="230"/>
    </location>
</feature>
<comment type="caution">
    <text evidence="8">The sequence shown here is derived from an EMBL/GenBank/DDBJ whole genome shotgun (WGS) entry which is preliminary data.</text>
</comment>
<evidence type="ECO:0000256" key="6">
    <source>
        <dbReference type="SAM" id="Phobius"/>
    </source>
</evidence>
<evidence type="ECO:0000256" key="3">
    <source>
        <dbReference type="ARBA" id="ARBA00022692"/>
    </source>
</evidence>
<dbReference type="PANTHER" id="PTHR33406:SF13">
    <property type="entry name" value="MEMBRANE PROTEIN YDFJ"/>
    <property type="match status" value="1"/>
</dbReference>
<dbReference type="PANTHER" id="PTHR33406">
    <property type="entry name" value="MEMBRANE PROTEIN MJ1562-RELATED"/>
    <property type="match status" value="1"/>
</dbReference>
<sequence>MKCIETIVNKRGDTRLFVDTIIKHKKGIILLFAITALFAAVAQFFVSTNYNMVDYLPDDAPSTEGLALMEEEFRSAMPNTNVLIHDVSIQEAIRYKEQLASIDGVSDVSWLDDVFDIRIPLEMADTSLIETYYKDRDALFSVTIDSGAEVAATDAIYSLIGEENAVTGEAVNTATSQKMTGSETLYAAALLVPIIIIILVLSTKSWVEPLFFLTAIGVSVLINLGTNIFLGEVSFVTQAVAPILQLAVSLDYAIFLLHTFSDELDQHQSPKEAMAKAMRKSFPVIFVSALTTFFGFMSLMLMDFGIGVDLGFNLVKGIVFSFISVVVFLPALTLTCYKWIEKTTHRSLVPSFKGSGAKLLKLRIPTLVLVLLLLVPSFLAQSSTTFLYGLGDLPEQTRAGAYAKQVEETFGQSTPIVLLVPNDDIAKEEKLVQELEQIPSVESVLAYANMVGAAIPSDFLDDELTSDFHSENYSRITVYTSAGVEGDLPFALVAQIREIAQNYYGDAFYTLGESATLYDMKQTISKDNQLVNIVTIITIAVVLMFMFRSISIPIILLLTIQAAVWLNLSVPYFTNEPLVFVGYLIVSTVQLAATIDYAILLMETYKHHRQMMPSFAAMKRALDEKLFPIAVSAAILSSVGFILWFTSSNPTVSSIGLLLGRGAALAFLLVILFLPAFLLIADRLIEKTTHRANFYKEEDSL</sequence>
<feature type="transmembrane region" description="Helical" evidence="6">
    <location>
        <begin position="580"/>
        <end position="605"/>
    </location>
</feature>
<dbReference type="PROSITE" id="PS50156">
    <property type="entry name" value="SSD"/>
    <property type="match status" value="1"/>
</dbReference>
<feature type="transmembrane region" description="Helical" evidence="6">
    <location>
        <begin position="242"/>
        <end position="261"/>
    </location>
</feature>
<dbReference type="SUPFAM" id="SSF82866">
    <property type="entry name" value="Multidrug efflux transporter AcrB transmembrane domain"/>
    <property type="match status" value="2"/>
</dbReference>